<dbReference type="EMBL" id="BLLF01000849">
    <property type="protein sequence ID" value="GFH15428.1"/>
    <property type="molecule type" value="Genomic_DNA"/>
</dbReference>
<feature type="region of interest" description="Disordered" evidence="2">
    <location>
        <begin position="161"/>
        <end position="192"/>
    </location>
</feature>
<dbReference type="Pfam" id="PF04884">
    <property type="entry name" value="UVB_sens_prot"/>
    <property type="match status" value="1"/>
</dbReference>
<evidence type="ECO:0000313" key="5">
    <source>
        <dbReference type="Proteomes" id="UP000485058"/>
    </source>
</evidence>
<sequence length="192" mass="19950">MSMRCQTTSSPGHDPPPLVWLQDGAGRLGRLLFARWGRELDCELKQFRLAGDLLMEGGAALELATIVAPRVGIPAPGLHGKPGQEPGSCGCLLHPSTHLPHLCLAKQPGRHHSQGGERGQPGRHPGHSGRHYALAHARLAPAAHLLCAVCWLLGGLKAGGGRRGATLPEQSQAGLQRGSLSDPGPGTQCGGG</sequence>
<evidence type="ECO:0000256" key="1">
    <source>
        <dbReference type="ARBA" id="ARBA00007558"/>
    </source>
</evidence>
<feature type="region of interest" description="Disordered" evidence="2">
    <location>
        <begin position="107"/>
        <end position="130"/>
    </location>
</feature>
<dbReference type="PANTHER" id="PTHR12770:SF20">
    <property type="entry name" value="PROTEIN ROOT UVB SENSITIVE 6"/>
    <property type="match status" value="1"/>
</dbReference>
<evidence type="ECO:0000259" key="3">
    <source>
        <dbReference type="Pfam" id="PF04884"/>
    </source>
</evidence>
<reference evidence="4 5" key="1">
    <citation type="submission" date="2020-02" db="EMBL/GenBank/DDBJ databases">
        <title>Draft genome sequence of Haematococcus lacustris strain NIES-144.</title>
        <authorList>
            <person name="Morimoto D."/>
            <person name="Nakagawa S."/>
            <person name="Yoshida T."/>
            <person name="Sawayama S."/>
        </authorList>
    </citation>
    <scope>NUCLEOTIDE SEQUENCE [LARGE SCALE GENOMIC DNA]</scope>
    <source>
        <strain evidence="4 5">NIES-144</strain>
    </source>
</reference>
<dbReference type="InterPro" id="IPR006968">
    <property type="entry name" value="RUS_fam"/>
</dbReference>
<feature type="domain" description="Protein root UVB sensitive/RUS" evidence="3">
    <location>
        <begin position="21"/>
        <end position="72"/>
    </location>
</feature>
<proteinExistence type="inferred from homology"/>
<protein>
    <recommendedName>
        <fullName evidence="3">Protein root UVB sensitive/RUS domain-containing protein</fullName>
    </recommendedName>
</protein>
<comment type="caution">
    <text evidence="4">The sequence shown here is derived from an EMBL/GenBank/DDBJ whole genome shotgun (WGS) entry which is preliminary data.</text>
</comment>
<organism evidence="4 5">
    <name type="scientific">Haematococcus lacustris</name>
    <name type="common">Green alga</name>
    <name type="synonym">Haematococcus pluvialis</name>
    <dbReference type="NCBI Taxonomy" id="44745"/>
    <lineage>
        <taxon>Eukaryota</taxon>
        <taxon>Viridiplantae</taxon>
        <taxon>Chlorophyta</taxon>
        <taxon>core chlorophytes</taxon>
        <taxon>Chlorophyceae</taxon>
        <taxon>CS clade</taxon>
        <taxon>Chlamydomonadales</taxon>
        <taxon>Haematococcaceae</taxon>
        <taxon>Haematococcus</taxon>
    </lineage>
</organism>
<dbReference type="AlphaFoldDB" id="A0A699Z8I7"/>
<gene>
    <name evidence="4" type="ORF">HaLaN_11655</name>
</gene>
<dbReference type="InterPro" id="IPR054549">
    <property type="entry name" value="UVB_sens_RUS_dom"/>
</dbReference>
<evidence type="ECO:0000256" key="2">
    <source>
        <dbReference type="SAM" id="MobiDB-lite"/>
    </source>
</evidence>
<name>A0A699Z8I7_HAELA</name>
<dbReference type="Proteomes" id="UP000485058">
    <property type="component" value="Unassembled WGS sequence"/>
</dbReference>
<evidence type="ECO:0000313" key="4">
    <source>
        <dbReference type="EMBL" id="GFH15428.1"/>
    </source>
</evidence>
<keyword evidence="5" id="KW-1185">Reference proteome</keyword>
<accession>A0A699Z8I7</accession>
<comment type="similarity">
    <text evidence="1">Belongs to the RUS1 family.</text>
</comment>
<dbReference type="PANTHER" id="PTHR12770">
    <property type="entry name" value="RUS1 FAMILY PROTEIN C16ORF58"/>
    <property type="match status" value="1"/>
</dbReference>